<evidence type="ECO:0000313" key="2">
    <source>
        <dbReference type="Proteomes" id="UP001497623"/>
    </source>
</evidence>
<dbReference type="Proteomes" id="UP001497623">
    <property type="component" value="Unassembled WGS sequence"/>
</dbReference>
<protein>
    <submittedName>
        <fullName evidence="1">Uncharacterized protein</fullName>
    </submittedName>
</protein>
<proteinExistence type="predicted"/>
<keyword evidence="2" id="KW-1185">Reference proteome</keyword>
<organism evidence="1 2">
    <name type="scientific">Meganyctiphanes norvegica</name>
    <name type="common">Northern krill</name>
    <name type="synonym">Thysanopoda norvegica</name>
    <dbReference type="NCBI Taxonomy" id="48144"/>
    <lineage>
        <taxon>Eukaryota</taxon>
        <taxon>Metazoa</taxon>
        <taxon>Ecdysozoa</taxon>
        <taxon>Arthropoda</taxon>
        <taxon>Crustacea</taxon>
        <taxon>Multicrustacea</taxon>
        <taxon>Malacostraca</taxon>
        <taxon>Eumalacostraca</taxon>
        <taxon>Eucarida</taxon>
        <taxon>Euphausiacea</taxon>
        <taxon>Euphausiidae</taxon>
        <taxon>Meganyctiphanes</taxon>
    </lineage>
</organism>
<feature type="non-terminal residue" evidence="1">
    <location>
        <position position="1"/>
    </location>
</feature>
<reference evidence="1 2" key="1">
    <citation type="submission" date="2024-05" db="EMBL/GenBank/DDBJ databases">
        <authorList>
            <person name="Wallberg A."/>
        </authorList>
    </citation>
    <scope>NUCLEOTIDE SEQUENCE [LARGE SCALE GENOMIC DNA]</scope>
</reference>
<sequence>SVQVHELGRELSHRKGFHRAQQVPELGLELSPVKGFRRAQLVPELGLELSLLKGFHRAGQVHGLGLQLFHQKVIHKARQVVVRFQMGFHIIALVKTQVHLMFLLQLVIQKAALGFEHSLLEFHSLENDSVSVSYLLSANSVQDSAALVLALHSLGFHRGLKVQPVQLGILSQTEEQQRLCPQVVSI</sequence>
<dbReference type="EMBL" id="CAXKWB010145198">
    <property type="protein sequence ID" value="CAL4246577.1"/>
    <property type="molecule type" value="Genomic_DNA"/>
</dbReference>
<name>A0AAV2SSQ2_MEGNR</name>
<accession>A0AAV2SSQ2</accession>
<evidence type="ECO:0000313" key="1">
    <source>
        <dbReference type="EMBL" id="CAL4246577.1"/>
    </source>
</evidence>
<comment type="caution">
    <text evidence="1">The sequence shown here is derived from an EMBL/GenBank/DDBJ whole genome shotgun (WGS) entry which is preliminary data.</text>
</comment>
<dbReference type="AlphaFoldDB" id="A0AAV2SSQ2"/>
<gene>
    <name evidence="1" type="ORF">MNOR_LOCUS41240</name>
</gene>